<dbReference type="AlphaFoldDB" id="A0A1K1QQ15"/>
<evidence type="ECO:0000256" key="2">
    <source>
        <dbReference type="ARBA" id="ARBA00022475"/>
    </source>
</evidence>
<keyword evidence="7" id="KW-1133">Transmembrane helix</keyword>
<dbReference type="InterPro" id="IPR004960">
    <property type="entry name" value="LipA_acyltrans"/>
</dbReference>
<dbReference type="PIRSF" id="PIRSF026649">
    <property type="entry name" value="MsbB"/>
    <property type="match status" value="1"/>
</dbReference>
<proteinExistence type="predicted"/>
<dbReference type="RefSeq" id="WP_317039596.1">
    <property type="nucleotide sequence ID" value="NZ_FPJE01000014.1"/>
</dbReference>
<evidence type="ECO:0000256" key="6">
    <source>
        <dbReference type="ARBA" id="ARBA00023315"/>
    </source>
</evidence>
<keyword evidence="3" id="KW-0997">Cell inner membrane</keyword>
<dbReference type="EMBL" id="FPJE01000014">
    <property type="protein sequence ID" value="SFW61769.1"/>
    <property type="molecule type" value="Genomic_DNA"/>
</dbReference>
<feature type="transmembrane region" description="Helical" evidence="7">
    <location>
        <begin position="37"/>
        <end position="54"/>
    </location>
</feature>
<evidence type="ECO:0000256" key="3">
    <source>
        <dbReference type="ARBA" id="ARBA00022519"/>
    </source>
</evidence>
<organism evidence="8 9">
    <name type="scientific">Sinomicrobium oceani</name>
    <dbReference type="NCBI Taxonomy" id="1150368"/>
    <lineage>
        <taxon>Bacteria</taxon>
        <taxon>Pseudomonadati</taxon>
        <taxon>Bacteroidota</taxon>
        <taxon>Flavobacteriia</taxon>
        <taxon>Flavobacteriales</taxon>
        <taxon>Flavobacteriaceae</taxon>
        <taxon>Sinomicrobium</taxon>
    </lineage>
</organism>
<evidence type="ECO:0000256" key="5">
    <source>
        <dbReference type="ARBA" id="ARBA00023136"/>
    </source>
</evidence>
<dbReference type="GO" id="GO:0009247">
    <property type="term" value="P:glycolipid biosynthetic process"/>
    <property type="evidence" value="ECO:0007669"/>
    <property type="project" value="UniProtKB-ARBA"/>
</dbReference>
<gene>
    <name evidence="8" type="ORF">SAMN02927921_02751</name>
</gene>
<keyword evidence="6" id="KW-0012">Acyltransferase</keyword>
<keyword evidence="4 8" id="KW-0808">Transferase</keyword>
<evidence type="ECO:0000313" key="8">
    <source>
        <dbReference type="EMBL" id="SFW61769.1"/>
    </source>
</evidence>
<name>A0A1K1QQ15_9FLAO</name>
<evidence type="ECO:0000256" key="4">
    <source>
        <dbReference type="ARBA" id="ARBA00022679"/>
    </source>
</evidence>
<dbReference type="Proteomes" id="UP000182248">
    <property type="component" value="Unassembled WGS sequence"/>
</dbReference>
<keyword evidence="2" id="KW-1003">Cell membrane</keyword>
<evidence type="ECO:0000256" key="7">
    <source>
        <dbReference type="SAM" id="Phobius"/>
    </source>
</evidence>
<dbReference type="GO" id="GO:0005886">
    <property type="term" value="C:plasma membrane"/>
    <property type="evidence" value="ECO:0007669"/>
    <property type="project" value="UniProtKB-SubCell"/>
</dbReference>
<dbReference type="GO" id="GO:0016746">
    <property type="term" value="F:acyltransferase activity"/>
    <property type="evidence" value="ECO:0007669"/>
    <property type="project" value="UniProtKB-KW"/>
</dbReference>
<keyword evidence="5 7" id="KW-0472">Membrane</keyword>
<evidence type="ECO:0000313" key="9">
    <source>
        <dbReference type="Proteomes" id="UP000182248"/>
    </source>
</evidence>
<keyword evidence="7" id="KW-0812">Transmembrane</keyword>
<dbReference type="PANTHER" id="PTHR30606:SF10">
    <property type="entry name" value="PHOSPHATIDYLINOSITOL MANNOSIDE ACYLTRANSFERASE"/>
    <property type="match status" value="1"/>
</dbReference>
<comment type="subcellular location">
    <subcellularLocation>
        <location evidence="1">Cell inner membrane</location>
    </subcellularLocation>
</comment>
<reference evidence="8 9" key="1">
    <citation type="submission" date="2016-11" db="EMBL/GenBank/DDBJ databases">
        <authorList>
            <person name="Jaros S."/>
            <person name="Januszkiewicz K."/>
            <person name="Wedrychowicz H."/>
        </authorList>
    </citation>
    <scope>NUCLEOTIDE SEQUENCE [LARGE SCALE GENOMIC DNA]</scope>
    <source>
        <strain evidence="8 9">CGMCC 1.12145</strain>
    </source>
</reference>
<sequence>MCSNIAIFAGNTTTLMQLLIFILAYPVLWLISILPFRLLYLFSDMVYIILYRLAGYRKKTVRNNLQLVFPGLSDRERLQIEKKFYRHLSDVFLEIVKTLSISAETMEKRFVYTNVEEIRKLEKNKSVILLFPHYANWEWTSSLDPQVSSKGYAVYKRIKNSYFDRLVKRIRGKFGTTLIETRETIRVIRKNQRDHVQAVYGFLSDQSPLMSKAIYWEDFMGINVPVHVGAEILAKRTGLAVMYLRIEKVKRGYYQGTFLPLAENPESFPDYDITDLFLREVEKQIRETPEYYFWTHKRWKHRGRQPEQKKK</sequence>
<protein>
    <submittedName>
        <fullName evidence="8">KDO2-lipid IV(A) lauroyltransferase</fullName>
    </submittedName>
</protein>
<dbReference type="STRING" id="1150368.SAMN02927921_02751"/>
<dbReference type="PANTHER" id="PTHR30606">
    <property type="entry name" value="LIPID A BIOSYNTHESIS LAUROYL ACYLTRANSFERASE"/>
    <property type="match status" value="1"/>
</dbReference>
<accession>A0A1K1QQ15</accession>
<feature type="transmembrane region" description="Helical" evidence="7">
    <location>
        <begin position="12"/>
        <end position="31"/>
    </location>
</feature>
<dbReference type="CDD" id="cd07984">
    <property type="entry name" value="LPLAT_LABLAT-like"/>
    <property type="match status" value="1"/>
</dbReference>
<keyword evidence="9" id="KW-1185">Reference proteome</keyword>
<evidence type="ECO:0000256" key="1">
    <source>
        <dbReference type="ARBA" id="ARBA00004533"/>
    </source>
</evidence>
<dbReference type="Pfam" id="PF03279">
    <property type="entry name" value="Lip_A_acyltrans"/>
    <property type="match status" value="1"/>
</dbReference>